<name>A0A4Y9EP88_9SPHN</name>
<dbReference type="InterPro" id="IPR023023">
    <property type="entry name" value="dNTPase_2"/>
</dbReference>
<keyword evidence="5" id="KW-1185">Reference proteome</keyword>
<organism evidence="4 5">
    <name type="scientific">Glacieibacterium arshaanense</name>
    <dbReference type="NCBI Taxonomy" id="2511025"/>
    <lineage>
        <taxon>Bacteria</taxon>
        <taxon>Pseudomonadati</taxon>
        <taxon>Pseudomonadota</taxon>
        <taxon>Alphaproteobacteria</taxon>
        <taxon>Sphingomonadales</taxon>
        <taxon>Sphingosinicellaceae</taxon>
        <taxon>Glacieibacterium</taxon>
    </lineage>
</organism>
<dbReference type="NCBIfam" id="NF002328">
    <property type="entry name" value="PRK01286.1-3"/>
    <property type="match status" value="1"/>
</dbReference>
<dbReference type="InterPro" id="IPR026875">
    <property type="entry name" value="PHydrolase_assoc_dom"/>
</dbReference>
<dbReference type="InterPro" id="IPR006674">
    <property type="entry name" value="HD_domain"/>
</dbReference>
<dbReference type="SMART" id="SM00471">
    <property type="entry name" value="HDc"/>
    <property type="match status" value="1"/>
</dbReference>
<dbReference type="NCBIfam" id="NF002326">
    <property type="entry name" value="PRK01286.1-1"/>
    <property type="match status" value="1"/>
</dbReference>
<evidence type="ECO:0000256" key="1">
    <source>
        <dbReference type="ARBA" id="ARBA00022801"/>
    </source>
</evidence>
<dbReference type="HAMAP" id="MF_01212">
    <property type="entry name" value="dGTPase_type2"/>
    <property type="match status" value="1"/>
</dbReference>
<dbReference type="InterPro" id="IPR006261">
    <property type="entry name" value="dGTPase"/>
</dbReference>
<comment type="similarity">
    <text evidence="2">Belongs to the dGTPase family. Type 2 subfamily.</text>
</comment>
<dbReference type="InterPro" id="IPR050135">
    <property type="entry name" value="dGTPase-like"/>
</dbReference>
<evidence type="ECO:0000256" key="2">
    <source>
        <dbReference type="HAMAP-Rule" id="MF_01212"/>
    </source>
</evidence>
<dbReference type="Gene3D" id="1.10.3210.10">
    <property type="entry name" value="Hypothetical protein af1432"/>
    <property type="match status" value="1"/>
</dbReference>
<dbReference type="GO" id="GO:0008832">
    <property type="term" value="F:dGTPase activity"/>
    <property type="evidence" value="ECO:0007669"/>
    <property type="project" value="TreeGrafter"/>
</dbReference>
<dbReference type="PANTHER" id="PTHR11373">
    <property type="entry name" value="DEOXYNUCLEOSIDE TRIPHOSPHATE TRIPHOSPHOHYDROLASE"/>
    <property type="match status" value="1"/>
</dbReference>
<keyword evidence="1 2" id="KW-0378">Hydrolase</keyword>
<feature type="domain" description="HD" evidence="3">
    <location>
        <begin position="64"/>
        <end position="199"/>
    </location>
</feature>
<reference evidence="4 5" key="1">
    <citation type="submission" date="2019-02" db="EMBL/GenBank/DDBJ databases">
        <title>Polymorphobacter sp. isolated from the lake at the Tibet of China.</title>
        <authorList>
            <person name="Li A."/>
        </authorList>
    </citation>
    <scope>NUCLEOTIDE SEQUENCE [LARGE SCALE GENOMIC DNA]</scope>
    <source>
        <strain evidence="4 5">DJ1R-1</strain>
    </source>
</reference>
<dbReference type="GO" id="GO:0006203">
    <property type="term" value="P:dGTP catabolic process"/>
    <property type="evidence" value="ECO:0007669"/>
    <property type="project" value="TreeGrafter"/>
</dbReference>
<sequence length="388" mass="42381">MPDLKPYACDPAASRGRRFAQAPSTSRDAFQRDRDRIIHCSAFRRLRYKTQVFVAPDGDHFRVRLTHSLEVAQIARTLARALGLNEDLAEALALAHDLGHPPFGHSGEDALEEAMAPYGGFDHNAQTLRVVTKLEHRYPGFDGLNLCWETLEGLAKHNGPVTAPGWALAEVDAEHHLELGTWASLEAQVAALADDIAYDNHDLDDGLRAGLFTIEDACSVAFTADCWATVKARFPNVSARRRLVPELVREAIGRMVDDLLTETRARLAAAAPQSVNDVRAAGRSLVGFSPAMAAVSSQLKAFLRSRMYSHPLVSALRDPSQLVVTRLFAAYHADTALLPPEWAAAAPLAEPARARHIADFLAGMTDRYALRCYGEVIGPSPLPTDINI</sequence>
<accession>A0A4Y9EP88</accession>
<gene>
    <name evidence="4" type="ORF">EUV02_10225</name>
</gene>
<dbReference type="OrthoDB" id="9803619at2"/>
<dbReference type="PROSITE" id="PS51831">
    <property type="entry name" value="HD"/>
    <property type="match status" value="1"/>
</dbReference>
<dbReference type="PANTHER" id="PTHR11373:SF43">
    <property type="entry name" value="DEOXYGUANOSINETRIPHOSPHATE TRIPHOSPHOHYDROLASE-LIKE PROTEIN"/>
    <property type="match status" value="1"/>
</dbReference>
<dbReference type="EMBL" id="SIHO01000002">
    <property type="protein sequence ID" value="TFU03530.1"/>
    <property type="molecule type" value="Genomic_DNA"/>
</dbReference>
<dbReference type="RefSeq" id="WP_135246122.1">
    <property type="nucleotide sequence ID" value="NZ_SIHO01000002.1"/>
</dbReference>
<dbReference type="Pfam" id="PF13286">
    <property type="entry name" value="HD_assoc"/>
    <property type="match status" value="1"/>
</dbReference>
<comment type="caution">
    <text evidence="4">The sequence shown here is derived from an EMBL/GenBank/DDBJ whole genome shotgun (WGS) entry which is preliminary data.</text>
</comment>
<dbReference type="Proteomes" id="UP000297737">
    <property type="component" value="Unassembled WGS sequence"/>
</dbReference>
<dbReference type="InterPro" id="IPR003607">
    <property type="entry name" value="HD/PDEase_dom"/>
</dbReference>
<dbReference type="SUPFAM" id="SSF109604">
    <property type="entry name" value="HD-domain/PDEase-like"/>
    <property type="match status" value="1"/>
</dbReference>
<dbReference type="AlphaFoldDB" id="A0A4Y9EP88"/>
<dbReference type="NCBIfam" id="TIGR01353">
    <property type="entry name" value="dGTP_triPase"/>
    <property type="match status" value="1"/>
</dbReference>
<evidence type="ECO:0000313" key="4">
    <source>
        <dbReference type="EMBL" id="TFU03530.1"/>
    </source>
</evidence>
<protein>
    <recommendedName>
        <fullName evidence="2">Deoxyguanosinetriphosphate triphosphohydrolase-like protein</fullName>
    </recommendedName>
</protein>
<evidence type="ECO:0000313" key="5">
    <source>
        <dbReference type="Proteomes" id="UP000297737"/>
    </source>
</evidence>
<dbReference type="Pfam" id="PF01966">
    <property type="entry name" value="HD"/>
    <property type="match status" value="1"/>
</dbReference>
<evidence type="ECO:0000259" key="3">
    <source>
        <dbReference type="PROSITE" id="PS51831"/>
    </source>
</evidence>
<dbReference type="CDD" id="cd00077">
    <property type="entry name" value="HDc"/>
    <property type="match status" value="1"/>
</dbReference>
<proteinExistence type="inferred from homology"/>